<accession>A0A645INW7</accession>
<organism evidence="1">
    <name type="scientific">bioreactor metagenome</name>
    <dbReference type="NCBI Taxonomy" id="1076179"/>
    <lineage>
        <taxon>unclassified sequences</taxon>
        <taxon>metagenomes</taxon>
        <taxon>ecological metagenomes</taxon>
    </lineage>
</organism>
<comment type="caution">
    <text evidence="1">The sequence shown here is derived from an EMBL/GenBank/DDBJ whole genome shotgun (WGS) entry which is preliminary data.</text>
</comment>
<proteinExistence type="predicted"/>
<reference evidence="1" key="1">
    <citation type="submission" date="2019-08" db="EMBL/GenBank/DDBJ databases">
        <authorList>
            <person name="Kucharzyk K."/>
            <person name="Murdoch R.W."/>
            <person name="Higgins S."/>
            <person name="Loffler F."/>
        </authorList>
    </citation>
    <scope>NUCLEOTIDE SEQUENCE</scope>
</reference>
<sequence>MVAGLSQRLLSVRLAVTITVSSSDVEACVGEVAAKAAPDMHNVRAERINGLWLFRGNIREPLLNVNDHHYHSRLYIKLFPFVQDERCRTNISFDLSQFRAVIKCINVI</sequence>
<gene>
    <name evidence="1" type="ORF">SDC9_200691</name>
</gene>
<dbReference type="AlphaFoldDB" id="A0A645INW7"/>
<evidence type="ECO:0000313" key="1">
    <source>
        <dbReference type="EMBL" id="MPN53028.1"/>
    </source>
</evidence>
<dbReference type="EMBL" id="VSSQ01119722">
    <property type="protein sequence ID" value="MPN53028.1"/>
    <property type="molecule type" value="Genomic_DNA"/>
</dbReference>
<protein>
    <submittedName>
        <fullName evidence="1">Uncharacterized protein</fullName>
    </submittedName>
</protein>
<name>A0A645INW7_9ZZZZ</name>